<reference evidence="12 13" key="1">
    <citation type="submission" date="2022-03" db="EMBL/GenBank/DDBJ databases">
        <authorList>
            <person name="Nunn A."/>
            <person name="Chopra R."/>
            <person name="Nunn A."/>
            <person name="Contreras Garrido A."/>
        </authorList>
    </citation>
    <scope>NUCLEOTIDE SEQUENCE [LARGE SCALE GENOMIC DNA]</scope>
</reference>
<keyword evidence="5" id="KW-0812">Transmembrane</keyword>
<proteinExistence type="inferred from homology"/>
<dbReference type="InterPro" id="IPR003591">
    <property type="entry name" value="Leu-rich_rpt_typical-subtyp"/>
</dbReference>
<keyword evidence="9" id="KW-0472">Membrane</keyword>
<keyword evidence="10" id="KW-0675">Receptor</keyword>
<evidence type="ECO:0000256" key="10">
    <source>
        <dbReference type="ARBA" id="ARBA00023170"/>
    </source>
</evidence>
<dbReference type="Gene3D" id="3.80.10.10">
    <property type="entry name" value="Ribonuclease Inhibitor"/>
    <property type="match status" value="2"/>
</dbReference>
<dbReference type="Proteomes" id="UP000836841">
    <property type="component" value="Chromosome 3"/>
</dbReference>
<dbReference type="FunFam" id="3.80.10.10:FF:000041">
    <property type="entry name" value="LRR receptor-like serine/threonine-protein kinase ERECTA"/>
    <property type="match status" value="1"/>
</dbReference>
<keyword evidence="11" id="KW-0325">Glycoprotein</keyword>
<evidence type="ECO:0000256" key="4">
    <source>
        <dbReference type="ARBA" id="ARBA00022614"/>
    </source>
</evidence>
<keyword evidence="8" id="KW-1133">Transmembrane helix</keyword>
<dbReference type="PRINTS" id="PR00019">
    <property type="entry name" value="LEURICHRPT"/>
</dbReference>
<dbReference type="SMART" id="SM00365">
    <property type="entry name" value="LRR_SD22"/>
    <property type="match status" value="3"/>
</dbReference>
<dbReference type="EMBL" id="OU466859">
    <property type="protein sequence ID" value="CAH2051174.1"/>
    <property type="molecule type" value="Genomic_DNA"/>
</dbReference>
<dbReference type="InterPro" id="IPR001611">
    <property type="entry name" value="Leu-rich_rpt"/>
</dbReference>
<dbReference type="PANTHER" id="PTHR48061">
    <property type="entry name" value="LEUCINE-RICH REPEAT RECEPTOR PROTEIN KINASE EMS1-LIKE-RELATED"/>
    <property type="match status" value="1"/>
</dbReference>
<evidence type="ECO:0000256" key="1">
    <source>
        <dbReference type="ARBA" id="ARBA00004251"/>
    </source>
</evidence>
<sequence>MTYISESRLLVLLLGCVFASSLFMTNALVGALAAACRPDQIQALLLFKNEFESTGCNRSDYFNGVLCDNATGAVTELQLPSGCFTGILKPNSSLFGFNHLRYLNLSHNNFKSSSLPCEFSNLNRLEVLSLSSNGFIGQVPSSFGNLSQLSDLDLSYNELTAFSFPFVLNLSKLSHLDLSHNHLSGTLNPNSSLFELHHLLSLDLSYNSLGRSSSIPFEFGNLNRLEELYLSFNGLIDQVPSSFSNLSQLTGLCLDNNELTETSSLVLLTVPIHLLHLNLSICVLGITNSKEKS</sequence>
<organism evidence="12 13">
    <name type="scientific">Thlaspi arvense</name>
    <name type="common">Field penny-cress</name>
    <dbReference type="NCBI Taxonomy" id="13288"/>
    <lineage>
        <taxon>Eukaryota</taxon>
        <taxon>Viridiplantae</taxon>
        <taxon>Streptophyta</taxon>
        <taxon>Embryophyta</taxon>
        <taxon>Tracheophyta</taxon>
        <taxon>Spermatophyta</taxon>
        <taxon>Magnoliopsida</taxon>
        <taxon>eudicotyledons</taxon>
        <taxon>Gunneridae</taxon>
        <taxon>Pentapetalae</taxon>
        <taxon>rosids</taxon>
        <taxon>malvids</taxon>
        <taxon>Brassicales</taxon>
        <taxon>Brassicaceae</taxon>
        <taxon>Thlaspideae</taxon>
        <taxon>Thlaspi</taxon>
    </lineage>
</organism>
<dbReference type="GO" id="GO:0005886">
    <property type="term" value="C:plasma membrane"/>
    <property type="evidence" value="ECO:0007669"/>
    <property type="project" value="UniProtKB-SubCell"/>
</dbReference>
<dbReference type="SMART" id="SM00369">
    <property type="entry name" value="LRR_TYP"/>
    <property type="match status" value="7"/>
</dbReference>
<evidence type="ECO:0000256" key="9">
    <source>
        <dbReference type="ARBA" id="ARBA00023136"/>
    </source>
</evidence>
<evidence type="ECO:0000256" key="8">
    <source>
        <dbReference type="ARBA" id="ARBA00022989"/>
    </source>
</evidence>
<keyword evidence="3" id="KW-1003">Cell membrane</keyword>
<dbReference type="PANTHER" id="PTHR48061:SF2">
    <property type="entry name" value="RECEPTOR LIKE PROTEIN 30-LIKE"/>
    <property type="match status" value="1"/>
</dbReference>
<keyword evidence="4" id="KW-0433">Leucine-rich repeat</keyword>
<evidence type="ECO:0000313" key="12">
    <source>
        <dbReference type="EMBL" id="CAH2051174.1"/>
    </source>
</evidence>
<keyword evidence="6" id="KW-0732">Signal</keyword>
<dbReference type="AlphaFoldDB" id="A0AAU9RUC8"/>
<evidence type="ECO:0000256" key="3">
    <source>
        <dbReference type="ARBA" id="ARBA00022475"/>
    </source>
</evidence>
<dbReference type="PROSITE" id="PS51450">
    <property type="entry name" value="LRR"/>
    <property type="match status" value="1"/>
</dbReference>
<keyword evidence="13" id="KW-1185">Reference proteome</keyword>
<dbReference type="InterPro" id="IPR046956">
    <property type="entry name" value="RLP23-like"/>
</dbReference>
<gene>
    <name evidence="12" type="ORF">TAV2_LOCUS11365</name>
</gene>
<evidence type="ECO:0000256" key="2">
    <source>
        <dbReference type="ARBA" id="ARBA00009592"/>
    </source>
</evidence>
<evidence type="ECO:0000256" key="11">
    <source>
        <dbReference type="ARBA" id="ARBA00023180"/>
    </source>
</evidence>
<keyword evidence="7" id="KW-0677">Repeat</keyword>
<comment type="subcellular location">
    <subcellularLocation>
        <location evidence="1">Cell membrane</location>
        <topology evidence="1">Single-pass type I membrane protein</topology>
    </subcellularLocation>
</comment>
<evidence type="ECO:0000256" key="6">
    <source>
        <dbReference type="ARBA" id="ARBA00022729"/>
    </source>
</evidence>
<dbReference type="SUPFAM" id="SSF52058">
    <property type="entry name" value="L domain-like"/>
    <property type="match status" value="1"/>
</dbReference>
<protein>
    <submittedName>
        <fullName evidence="12">Uncharacterized protein</fullName>
    </submittedName>
</protein>
<evidence type="ECO:0000256" key="7">
    <source>
        <dbReference type="ARBA" id="ARBA00022737"/>
    </source>
</evidence>
<name>A0AAU9RUC8_THLAR</name>
<dbReference type="Pfam" id="PF00560">
    <property type="entry name" value="LRR_1"/>
    <property type="match status" value="5"/>
</dbReference>
<evidence type="ECO:0000256" key="5">
    <source>
        <dbReference type="ARBA" id="ARBA00022692"/>
    </source>
</evidence>
<evidence type="ECO:0000313" key="13">
    <source>
        <dbReference type="Proteomes" id="UP000836841"/>
    </source>
</evidence>
<comment type="similarity">
    <text evidence="2">Belongs to the RLP family.</text>
</comment>
<accession>A0AAU9RUC8</accession>
<dbReference type="InterPro" id="IPR032675">
    <property type="entry name" value="LRR_dom_sf"/>
</dbReference>